<dbReference type="Proteomes" id="UP000551878">
    <property type="component" value="Unassembled WGS sequence"/>
</dbReference>
<accession>A0A840QNX8</accession>
<proteinExistence type="predicted"/>
<gene>
    <name evidence="2" type="ORF">HNQ41_001214</name>
</gene>
<name>A0A840QNX8_9BACI</name>
<organism evidence="2 3">
    <name type="scientific">Texcoconibacillus texcoconensis</name>
    <dbReference type="NCBI Taxonomy" id="1095777"/>
    <lineage>
        <taxon>Bacteria</taxon>
        <taxon>Bacillati</taxon>
        <taxon>Bacillota</taxon>
        <taxon>Bacilli</taxon>
        <taxon>Bacillales</taxon>
        <taxon>Bacillaceae</taxon>
        <taxon>Texcoconibacillus</taxon>
    </lineage>
</organism>
<sequence length="81" mass="9356">MTLQRFLALLILLIPGFIAGYGIKQMRDTLFQILNQPYPSLTLQFIVGFFAMIVGVAFIGGFILHRDRKRNKVQTRFQKPQ</sequence>
<comment type="caution">
    <text evidence="2">The sequence shown here is derived from an EMBL/GenBank/DDBJ whole genome shotgun (WGS) entry which is preliminary data.</text>
</comment>
<dbReference type="RefSeq" id="WP_184663497.1">
    <property type="nucleotide sequence ID" value="NZ_JACHHB010000004.1"/>
</dbReference>
<feature type="transmembrane region" description="Helical" evidence="1">
    <location>
        <begin position="43"/>
        <end position="64"/>
    </location>
</feature>
<dbReference type="AlphaFoldDB" id="A0A840QNX8"/>
<evidence type="ECO:0000313" key="3">
    <source>
        <dbReference type="Proteomes" id="UP000551878"/>
    </source>
</evidence>
<keyword evidence="1" id="KW-1133">Transmembrane helix</keyword>
<keyword evidence="3" id="KW-1185">Reference proteome</keyword>
<keyword evidence="1" id="KW-0812">Transmembrane</keyword>
<evidence type="ECO:0000256" key="1">
    <source>
        <dbReference type="SAM" id="Phobius"/>
    </source>
</evidence>
<dbReference type="Pfam" id="PF11118">
    <property type="entry name" value="DUF2627"/>
    <property type="match status" value="1"/>
</dbReference>
<keyword evidence="1" id="KW-0472">Membrane</keyword>
<reference evidence="2 3" key="1">
    <citation type="submission" date="2020-08" db="EMBL/GenBank/DDBJ databases">
        <title>Genomic Encyclopedia of Type Strains, Phase IV (KMG-IV): sequencing the most valuable type-strain genomes for metagenomic binning, comparative biology and taxonomic classification.</title>
        <authorList>
            <person name="Goeker M."/>
        </authorList>
    </citation>
    <scope>NUCLEOTIDE SEQUENCE [LARGE SCALE GENOMIC DNA]</scope>
    <source>
        <strain evidence="2 3">DSM 24696</strain>
    </source>
</reference>
<evidence type="ECO:0000313" key="2">
    <source>
        <dbReference type="EMBL" id="MBB5173051.1"/>
    </source>
</evidence>
<protein>
    <submittedName>
        <fullName evidence="2">TRAP-type C4-dicarboxylate transport system permease small subunit</fullName>
    </submittedName>
</protein>
<dbReference type="EMBL" id="JACHHB010000004">
    <property type="protein sequence ID" value="MBB5173051.1"/>
    <property type="molecule type" value="Genomic_DNA"/>
</dbReference>
<dbReference type="InterPro" id="IPR020138">
    <property type="entry name" value="Uncharacterised_YqzF"/>
</dbReference>